<proteinExistence type="predicted"/>
<comment type="caution">
    <text evidence="1">The sequence shown here is derived from an EMBL/GenBank/DDBJ whole genome shotgun (WGS) entry which is preliminary data.</text>
</comment>
<accession>A0ABQ8JEH5</accession>
<reference evidence="1 2" key="1">
    <citation type="journal article" date="2018" name="J. Allergy Clin. Immunol.">
        <title>High-quality assembly of Dermatophagoides pteronyssinus genome and transcriptome reveals a wide range of novel allergens.</title>
        <authorList>
            <person name="Liu X.Y."/>
            <person name="Yang K.Y."/>
            <person name="Wang M.Q."/>
            <person name="Kwok J.S."/>
            <person name="Zeng X."/>
            <person name="Yang Z."/>
            <person name="Xiao X.J."/>
            <person name="Lau C.P."/>
            <person name="Li Y."/>
            <person name="Huang Z.M."/>
            <person name="Ba J.G."/>
            <person name="Yim A.K."/>
            <person name="Ouyang C.Y."/>
            <person name="Ngai S.M."/>
            <person name="Chan T.F."/>
            <person name="Leung E.L."/>
            <person name="Liu L."/>
            <person name="Liu Z.G."/>
            <person name="Tsui S.K."/>
        </authorList>
    </citation>
    <scope>NUCLEOTIDE SEQUENCE [LARGE SCALE GENOMIC DNA]</scope>
    <source>
        <strain evidence="1">Derp</strain>
    </source>
</reference>
<sequence length="82" mass="8822">QKLKVLQANFSPIVAATIVPAQMPKLDGVDITTPDAKVPHKALTEYLAATSAVSLGNRGQFPGRSGTNFKNLFDLNHFSELN</sequence>
<evidence type="ECO:0000313" key="1">
    <source>
        <dbReference type="EMBL" id="KAH9420958.1"/>
    </source>
</evidence>
<feature type="non-terminal residue" evidence="1">
    <location>
        <position position="1"/>
    </location>
</feature>
<reference evidence="1 2" key="2">
    <citation type="journal article" date="2022" name="Mol. Biol. Evol.">
        <title>Comparative Genomics Reveals Insights into the Divergent Evolution of Astigmatic Mites and Household Pest Adaptations.</title>
        <authorList>
            <person name="Xiong Q."/>
            <person name="Wan A.T."/>
            <person name="Liu X."/>
            <person name="Fung C.S."/>
            <person name="Xiao X."/>
            <person name="Malainual N."/>
            <person name="Hou J."/>
            <person name="Wang L."/>
            <person name="Wang M."/>
            <person name="Yang K.Y."/>
            <person name="Cui Y."/>
            <person name="Leung E.L."/>
            <person name="Nong W."/>
            <person name="Shin S.K."/>
            <person name="Au S.W."/>
            <person name="Jeong K.Y."/>
            <person name="Chew F.T."/>
            <person name="Hui J.H."/>
            <person name="Leung T.F."/>
            <person name="Tungtrongchitr A."/>
            <person name="Zhong N."/>
            <person name="Liu Z."/>
            <person name="Tsui S.K."/>
        </authorList>
    </citation>
    <scope>NUCLEOTIDE SEQUENCE [LARGE SCALE GENOMIC DNA]</scope>
    <source>
        <strain evidence="1">Derp</strain>
    </source>
</reference>
<dbReference type="Proteomes" id="UP000887458">
    <property type="component" value="Unassembled WGS sequence"/>
</dbReference>
<gene>
    <name evidence="1" type="ORF">DERP_001398</name>
</gene>
<dbReference type="EMBL" id="NJHN03000047">
    <property type="protein sequence ID" value="KAH9420958.1"/>
    <property type="molecule type" value="Genomic_DNA"/>
</dbReference>
<name>A0ABQ8JEH5_DERPT</name>
<keyword evidence="2" id="KW-1185">Reference proteome</keyword>
<evidence type="ECO:0000313" key="2">
    <source>
        <dbReference type="Proteomes" id="UP000887458"/>
    </source>
</evidence>
<protein>
    <submittedName>
        <fullName evidence="1">Uncharacterized protein</fullName>
    </submittedName>
</protein>
<organism evidence="1 2">
    <name type="scientific">Dermatophagoides pteronyssinus</name>
    <name type="common">European house dust mite</name>
    <dbReference type="NCBI Taxonomy" id="6956"/>
    <lineage>
        <taxon>Eukaryota</taxon>
        <taxon>Metazoa</taxon>
        <taxon>Ecdysozoa</taxon>
        <taxon>Arthropoda</taxon>
        <taxon>Chelicerata</taxon>
        <taxon>Arachnida</taxon>
        <taxon>Acari</taxon>
        <taxon>Acariformes</taxon>
        <taxon>Sarcoptiformes</taxon>
        <taxon>Astigmata</taxon>
        <taxon>Psoroptidia</taxon>
        <taxon>Analgoidea</taxon>
        <taxon>Pyroglyphidae</taxon>
        <taxon>Dermatophagoidinae</taxon>
        <taxon>Dermatophagoides</taxon>
    </lineage>
</organism>